<dbReference type="GO" id="GO:0016740">
    <property type="term" value="F:transferase activity"/>
    <property type="evidence" value="ECO:0007669"/>
    <property type="project" value="UniProtKB-KW"/>
</dbReference>
<dbReference type="PANTHER" id="PTHR43842:SF2">
    <property type="entry name" value="PROPIONYL-COA CARBOXYLASE BETA CHAIN, MITOCHONDRIAL"/>
    <property type="match status" value="1"/>
</dbReference>
<dbReference type="PROSITE" id="PS50980">
    <property type="entry name" value="COA_CT_NTER"/>
    <property type="match status" value="1"/>
</dbReference>
<dbReference type="GO" id="GO:0004658">
    <property type="term" value="F:propionyl-CoA carboxylase activity"/>
    <property type="evidence" value="ECO:0007669"/>
    <property type="project" value="TreeGrafter"/>
</dbReference>
<evidence type="ECO:0000313" key="2">
    <source>
        <dbReference type="EMBL" id="KAB6634964.1"/>
    </source>
</evidence>
<dbReference type="Gene3D" id="3.90.226.10">
    <property type="entry name" value="2-enoyl-CoA Hydratase, Chain A, domain 1"/>
    <property type="match status" value="1"/>
</dbReference>
<feature type="non-terminal residue" evidence="2">
    <location>
        <position position="136"/>
    </location>
</feature>
<accession>A0A833MNP0</accession>
<evidence type="ECO:0000259" key="1">
    <source>
        <dbReference type="PROSITE" id="PS50980"/>
    </source>
</evidence>
<dbReference type="AlphaFoldDB" id="A0A833MNP0"/>
<gene>
    <name evidence="2" type="ORF">GAY12_11800</name>
</gene>
<sequence length="136" mass="14878">MTREEIYSRFEELDKRASLGGGVDKIEKQHAQGKMTARERIGMLLDKGTFNELDKLVNHRCTNFGMEKKQIAGDGMVTGYGKIDGRPVFVYAYDFTAHGGSLSETNAAKIVKVQQLALKTGAPVIALNDSGGARIQ</sequence>
<evidence type="ECO:0000313" key="3">
    <source>
        <dbReference type="Proteomes" id="UP000462015"/>
    </source>
</evidence>
<dbReference type="InterPro" id="IPR051047">
    <property type="entry name" value="AccD/PCCB"/>
</dbReference>
<dbReference type="Proteomes" id="UP000462015">
    <property type="component" value="Unassembled WGS sequence"/>
</dbReference>
<dbReference type="InterPro" id="IPR011762">
    <property type="entry name" value="COA_CT_N"/>
</dbReference>
<proteinExistence type="predicted"/>
<dbReference type="PANTHER" id="PTHR43842">
    <property type="entry name" value="PROPIONYL-COA CARBOXYLASE BETA CHAIN"/>
    <property type="match status" value="1"/>
</dbReference>
<reference evidence="2 3" key="1">
    <citation type="journal article" date="2019" name="Nat. Med.">
        <title>A library of human gut bacterial isolates paired with longitudinal multiomics data enables mechanistic microbiome research.</title>
        <authorList>
            <person name="Poyet M."/>
            <person name="Groussin M."/>
            <person name="Gibbons S.M."/>
            <person name="Avila-Pacheco J."/>
            <person name="Jiang X."/>
            <person name="Kearney S.M."/>
            <person name="Perrotta A.R."/>
            <person name="Berdy B."/>
            <person name="Zhao S."/>
            <person name="Lieberman T.D."/>
            <person name="Swanson P.K."/>
            <person name="Smith M."/>
            <person name="Roesemann S."/>
            <person name="Alexander J.E."/>
            <person name="Rich S.A."/>
            <person name="Livny J."/>
            <person name="Vlamakis H."/>
            <person name="Clish C."/>
            <person name="Bullock K."/>
            <person name="Deik A."/>
            <person name="Scott J."/>
            <person name="Pierce K.A."/>
            <person name="Xavier R.J."/>
            <person name="Alm E.J."/>
        </authorList>
    </citation>
    <scope>NUCLEOTIDE SEQUENCE [LARGE SCALE GENOMIC DNA]</scope>
    <source>
        <strain evidence="2 3">BIOML-A98</strain>
    </source>
</reference>
<dbReference type="SUPFAM" id="SSF52096">
    <property type="entry name" value="ClpP/crotonase"/>
    <property type="match status" value="1"/>
</dbReference>
<dbReference type="Pfam" id="PF01039">
    <property type="entry name" value="Carboxyl_trans"/>
    <property type="match status" value="1"/>
</dbReference>
<keyword evidence="2" id="KW-0808">Transferase</keyword>
<name>A0A833MNP0_PHOVU</name>
<comment type="caution">
    <text evidence="2">The sequence shown here is derived from an EMBL/GenBank/DDBJ whole genome shotgun (WGS) entry which is preliminary data.</text>
</comment>
<protein>
    <submittedName>
        <fullName evidence="2">Methylmalonyl-CoA carboxyltransferase</fullName>
    </submittedName>
</protein>
<dbReference type="EMBL" id="WDAL01000021">
    <property type="protein sequence ID" value="KAB6634964.1"/>
    <property type="molecule type" value="Genomic_DNA"/>
</dbReference>
<feature type="domain" description="CoA carboxyltransferase N-terminal" evidence="1">
    <location>
        <begin position="3"/>
        <end position="136"/>
    </location>
</feature>
<organism evidence="2 3">
    <name type="scientific">Phocaeicola vulgatus</name>
    <name type="common">Bacteroides vulgatus</name>
    <dbReference type="NCBI Taxonomy" id="821"/>
    <lineage>
        <taxon>Bacteria</taxon>
        <taxon>Pseudomonadati</taxon>
        <taxon>Bacteroidota</taxon>
        <taxon>Bacteroidia</taxon>
        <taxon>Bacteroidales</taxon>
        <taxon>Bacteroidaceae</taxon>
        <taxon>Phocaeicola</taxon>
    </lineage>
</organism>
<dbReference type="InterPro" id="IPR029045">
    <property type="entry name" value="ClpP/crotonase-like_dom_sf"/>
</dbReference>
<dbReference type="InterPro" id="IPR034733">
    <property type="entry name" value="AcCoA_carboxyl_beta"/>
</dbReference>